<evidence type="ECO:0000313" key="8">
    <source>
        <dbReference type="Proteomes" id="UP000800035"/>
    </source>
</evidence>
<feature type="transmembrane region" description="Helical" evidence="6">
    <location>
        <begin position="352"/>
        <end position="371"/>
    </location>
</feature>
<dbReference type="GO" id="GO:0008506">
    <property type="term" value="F:sucrose:proton symporter activity"/>
    <property type="evidence" value="ECO:0007669"/>
    <property type="project" value="TreeGrafter"/>
</dbReference>
<comment type="subcellular location">
    <subcellularLocation>
        <location evidence="1">Membrane</location>
        <topology evidence="1">Multi-pass membrane protein</topology>
    </subcellularLocation>
</comment>
<evidence type="ECO:0000256" key="3">
    <source>
        <dbReference type="ARBA" id="ARBA00022692"/>
    </source>
</evidence>
<dbReference type="GO" id="GO:0005886">
    <property type="term" value="C:plasma membrane"/>
    <property type="evidence" value="ECO:0007669"/>
    <property type="project" value="TreeGrafter"/>
</dbReference>
<feature type="transmembrane region" description="Helical" evidence="6">
    <location>
        <begin position="29"/>
        <end position="47"/>
    </location>
</feature>
<evidence type="ECO:0000256" key="1">
    <source>
        <dbReference type="ARBA" id="ARBA00004141"/>
    </source>
</evidence>
<dbReference type="AlphaFoldDB" id="A0A6A5TDL2"/>
<dbReference type="PANTHER" id="PTHR19432">
    <property type="entry name" value="SUGAR TRANSPORTER"/>
    <property type="match status" value="1"/>
</dbReference>
<evidence type="ECO:0000256" key="4">
    <source>
        <dbReference type="ARBA" id="ARBA00022989"/>
    </source>
</evidence>
<organism evidence="7 8">
    <name type="scientific">Byssothecium circinans</name>
    <dbReference type="NCBI Taxonomy" id="147558"/>
    <lineage>
        <taxon>Eukaryota</taxon>
        <taxon>Fungi</taxon>
        <taxon>Dikarya</taxon>
        <taxon>Ascomycota</taxon>
        <taxon>Pezizomycotina</taxon>
        <taxon>Dothideomycetes</taxon>
        <taxon>Pleosporomycetidae</taxon>
        <taxon>Pleosporales</taxon>
        <taxon>Massarineae</taxon>
        <taxon>Massarinaceae</taxon>
        <taxon>Byssothecium</taxon>
    </lineage>
</organism>
<feature type="transmembrane region" description="Helical" evidence="6">
    <location>
        <begin position="208"/>
        <end position="231"/>
    </location>
</feature>
<keyword evidence="2" id="KW-0813">Transport</keyword>
<dbReference type="Gene3D" id="1.20.1250.20">
    <property type="entry name" value="MFS general substrate transporter like domains"/>
    <property type="match status" value="1"/>
</dbReference>
<dbReference type="Proteomes" id="UP000800035">
    <property type="component" value="Unassembled WGS sequence"/>
</dbReference>
<accession>A0A6A5TDL2</accession>
<sequence>MASEEDEQLLFELDEPYDLKPPERLSIPGLLLLTCPSLGLQVCWFLLQSSGTPYLGSLGMTPSSISVTWALGPIFGAFIQPIMGQLSDELHHPLGRRKPVMMAGALTTVISALLMAWASELTAPFTDTPAANPWQPRALAVACLVIILLALTAYSVGVRAIVVDACPPSQQPAAAAWSMRWNVLGSVVLSTVGFVFTTQSPETDPVVTFRMLACVAAICSAATVGLVCWFVPPDATPPLRRQSGSGIGRVWAMCLPGELARRWGRLPPLTARVCGVQLVAWFGWFPVLYYMSTYAYETALSEFLQTPNLEPSPETHAKPYPLYASLSISIGTLLSTLLLTLLSHHTSNLPRLWLLSQLLAATSLLLTIPFQTSTASLILLSLIGATQAVTMWVPFALINTELAEVRTGVAGVHGLHNMAISLPQVASALVCAVVLAGLDFLEIGRDVVWLLRLAAVPVAWSAWLIWRLDGHVA</sequence>
<feature type="transmembrane region" description="Helical" evidence="6">
    <location>
        <begin position="174"/>
        <end position="196"/>
    </location>
</feature>
<feature type="transmembrane region" description="Helical" evidence="6">
    <location>
        <begin position="269"/>
        <end position="291"/>
    </location>
</feature>
<evidence type="ECO:0000256" key="2">
    <source>
        <dbReference type="ARBA" id="ARBA00022448"/>
    </source>
</evidence>
<proteinExistence type="predicted"/>
<evidence type="ECO:0000256" key="6">
    <source>
        <dbReference type="SAM" id="Phobius"/>
    </source>
</evidence>
<keyword evidence="4 6" id="KW-1133">Transmembrane helix</keyword>
<feature type="transmembrane region" description="Helical" evidence="6">
    <location>
        <begin position="447"/>
        <end position="466"/>
    </location>
</feature>
<keyword evidence="3 6" id="KW-0812">Transmembrane</keyword>
<dbReference type="InterPro" id="IPR011701">
    <property type="entry name" value="MFS"/>
</dbReference>
<dbReference type="EMBL" id="ML977032">
    <property type="protein sequence ID" value="KAF1949742.1"/>
    <property type="molecule type" value="Genomic_DNA"/>
</dbReference>
<name>A0A6A5TDL2_9PLEO</name>
<reference evidence="7" key="1">
    <citation type="journal article" date="2020" name="Stud. Mycol.">
        <title>101 Dothideomycetes genomes: a test case for predicting lifestyles and emergence of pathogens.</title>
        <authorList>
            <person name="Haridas S."/>
            <person name="Albert R."/>
            <person name="Binder M."/>
            <person name="Bloem J."/>
            <person name="Labutti K."/>
            <person name="Salamov A."/>
            <person name="Andreopoulos B."/>
            <person name="Baker S."/>
            <person name="Barry K."/>
            <person name="Bills G."/>
            <person name="Bluhm B."/>
            <person name="Cannon C."/>
            <person name="Castanera R."/>
            <person name="Culley D."/>
            <person name="Daum C."/>
            <person name="Ezra D."/>
            <person name="Gonzalez J."/>
            <person name="Henrissat B."/>
            <person name="Kuo A."/>
            <person name="Liang C."/>
            <person name="Lipzen A."/>
            <person name="Lutzoni F."/>
            <person name="Magnuson J."/>
            <person name="Mondo S."/>
            <person name="Nolan M."/>
            <person name="Ohm R."/>
            <person name="Pangilinan J."/>
            <person name="Park H.-J."/>
            <person name="Ramirez L."/>
            <person name="Alfaro M."/>
            <person name="Sun H."/>
            <person name="Tritt A."/>
            <person name="Yoshinaga Y."/>
            <person name="Zwiers L.-H."/>
            <person name="Turgeon B."/>
            <person name="Goodwin S."/>
            <person name="Spatafora J."/>
            <person name="Crous P."/>
            <person name="Grigoriev I."/>
        </authorList>
    </citation>
    <scope>NUCLEOTIDE SEQUENCE</scope>
    <source>
        <strain evidence="7">CBS 675.92</strain>
    </source>
</reference>
<gene>
    <name evidence="7" type="ORF">CC80DRAFT_483765</name>
</gene>
<dbReference type="InterPro" id="IPR036259">
    <property type="entry name" value="MFS_trans_sf"/>
</dbReference>
<feature type="transmembrane region" description="Helical" evidence="6">
    <location>
        <begin position="419"/>
        <end position="441"/>
    </location>
</feature>
<feature type="transmembrane region" description="Helical" evidence="6">
    <location>
        <begin position="138"/>
        <end position="162"/>
    </location>
</feature>
<dbReference type="PANTHER" id="PTHR19432:SF35">
    <property type="entry name" value="SOLUTE CARRIER FAMILY 45 MEMBER 3 ISOFORM X1"/>
    <property type="match status" value="1"/>
</dbReference>
<feature type="transmembrane region" description="Helical" evidence="6">
    <location>
        <begin position="377"/>
        <end position="398"/>
    </location>
</feature>
<evidence type="ECO:0000256" key="5">
    <source>
        <dbReference type="ARBA" id="ARBA00023136"/>
    </source>
</evidence>
<dbReference type="Pfam" id="PF07690">
    <property type="entry name" value="MFS_1"/>
    <property type="match status" value="1"/>
</dbReference>
<dbReference type="SUPFAM" id="SSF103473">
    <property type="entry name" value="MFS general substrate transporter"/>
    <property type="match status" value="1"/>
</dbReference>
<evidence type="ECO:0000313" key="7">
    <source>
        <dbReference type="EMBL" id="KAF1949742.1"/>
    </source>
</evidence>
<protein>
    <submittedName>
        <fullName evidence="7">MFS general substrate transporter</fullName>
    </submittedName>
</protein>
<feature type="transmembrane region" description="Helical" evidence="6">
    <location>
        <begin position="100"/>
        <end position="118"/>
    </location>
</feature>
<keyword evidence="8" id="KW-1185">Reference proteome</keyword>
<keyword evidence="5 6" id="KW-0472">Membrane</keyword>
<feature type="transmembrane region" description="Helical" evidence="6">
    <location>
        <begin position="320"/>
        <end position="340"/>
    </location>
</feature>
<dbReference type="OrthoDB" id="28755at2759"/>
<feature type="transmembrane region" description="Helical" evidence="6">
    <location>
        <begin position="59"/>
        <end position="79"/>
    </location>
</feature>